<dbReference type="KEGG" id="aup:AsAng_0021660"/>
<sequence>MESIRLAKKKKKMITYTKHFIRLLIALLTIPFVFNRCSKAPIEEKKPSFCCDIYGQYTGSKIHTSIYAGHQQYTKHIDTTDYEFSISPKGMDSISITEYNLTTQSAYQHDLPLMKMATETVIFGGGNNIYHTFDSLVCIFHVKNDVVHLEQRKRRQRAPGNSLEDISHVFKGVKQ</sequence>
<proteinExistence type="predicted"/>
<organism evidence="1 2">
    <name type="scientific">Aureispira anguillae</name>
    <dbReference type="NCBI Taxonomy" id="2864201"/>
    <lineage>
        <taxon>Bacteria</taxon>
        <taxon>Pseudomonadati</taxon>
        <taxon>Bacteroidota</taxon>
        <taxon>Saprospiria</taxon>
        <taxon>Saprospirales</taxon>
        <taxon>Saprospiraceae</taxon>
        <taxon>Aureispira</taxon>
    </lineage>
</organism>
<reference evidence="1" key="1">
    <citation type="submission" date="2022-09" db="EMBL/GenBank/DDBJ databases">
        <title>Aureispira anguillicida sp. nov., isolated from Leptocephalus of Japanese eel Anguilla japonica.</title>
        <authorList>
            <person name="Yuasa K."/>
            <person name="Mekata T."/>
            <person name="Ikunari K."/>
        </authorList>
    </citation>
    <scope>NUCLEOTIDE SEQUENCE</scope>
    <source>
        <strain evidence="1">EL160426</strain>
    </source>
</reference>
<evidence type="ECO:0000313" key="1">
    <source>
        <dbReference type="EMBL" id="BDS11452.1"/>
    </source>
</evidence>
<dbReference type="EMBL" id="AP026867">
    <property type="protein sequence ID" value="BDS11452.1"/>
    <property type="molecule type" value="Genomic_DNA"/>
</dbReference>
<evidence type="ECO:0000313" key="2">
    <source>
        <dbReference type="Proteomes" id="UP001060919"/>
    </source>
</evidence>
<dbReference type="AlphaFoldDB" id="A0A915YE93"/>
<keyword evidence="2" id="KW-1185">Reference proteome</keyword>
<protein>
    <submittedName>
        <fullName evidence="1">Uncharacterized protein</fullName>
    </submittedName>
</protein>
<accession>A0A915YE93</accession>
<gene>
    <name evidence="1" type="ORF">AsAng_0021660</name>
</gene>
<dbReference type="Proteomes" id="UP001060919">
    <property type="component" value="Chromosome"/>
</dbReference>
<name>A0A915YE93_9BACT</name>